<protein>
    <submittedName>
        <fullName evidence="1">Uncharacterized protein</fullName>
    </submittedName>
</protein>
<dbReference type="Proteomes" id="UP000318825">
    <property type="component" value="Unassembled WGS sequence"/>
</dbReference>
<comment type="caution">
    <text evidence="1">The sequence shown here is derived from an EMBL/GenBank/DDBJ whole genome shotgun (WGS) entry which is preliminary data.</text>
</comment>
<proteinExistence type="predicted"/>
<dbReference type="EMBL" id="BJNF01000079">
    <property type="protein sequence ID" value="GEC16818.1"/>
    <property type="molecule type" value="Genomic_DNA"/>
</dbReference>
<reference evidence="1 2" key="1">
    <citation type="submission" date="2019-06" db="EMBL/GenBank/DDBJ databases">
        <title>Whole genome shotgun sequence of Nitrobacter winogradskyi NBRC 14297.</title>
        <authorList>
            <person name="Hosoyama A."/>
            <person name="Uohara A."/>
            <person name="Ohji S."/>
            <person name="Ichikawa N."/>
        </authorList>
    </citation>
    <scope>NUCLEOTIDE SEQUENCE [LARGE SCALE GENOMIC DNA]</scope>
    <source>
        <strain evidence="1 2">NBRC 14297</strain>
    </source>
</reference>
<sequence length="55" mass="6012">MTVVHYAKQQAISCMERLEAAAKIVGFDEVLKARVQLIMAVTVEALQKATMMSSA</sequence>
<evidence type="ECO:0000313" key="2">
    <source>
        <dbReference type="Proteomes" id="UP000318825"/>
    </source>
</evidence>
<dbReference type="AlphaFoldDB" id="A0A4Y3WE84"/>
<gene>
    <name evidence="1" type="ORF">NWI01_27100</name>
</gene>
<evidence type="ECO:0000313" key="1">
    <source>
        <dbReference type="EMBL" id="GEC16818.1"/>
    </source>
</evidence>
<accession>A0A4Y3WE84</accession>
<organism evidence="1 2">
    <name type="scientific">Nitrobacter winogradskyi</name>
    <name type="common">Nitrobacter agilis</name>
    <dbReference type="NCBI Taxonomy" id="913"/>
    <lineage>
        <taxon>Bacteria</taxon>
        <taxon>Pseudomonadati</taxon>
        <taxon>Pseudomonadota</taxon>
        <taxon>Alphaproteobacteria</taxon>
        <taxon>Hyphomicrobiales</taxon>
        <taxon>Nitrobacteraceae</taxon>
        <taxon>Nitrobacter</taxon>
    </lineage>
</organism>
<name>A0A4Y3WE84_NITWI</name>